<reference evidence="3" key="1">
    <citation type="submission" date="2022-03" db="EMBL/GenBank/DDBJ databases">
        <authorList>
            <person name="Martin C."/>
        </authorList>
    </citation>
    <scope>NUCLEOTIDE SEQUENCE</scope>
</reference>
<dbReference type="InterPro" id="IPR017868">
    <property type="entry name" value="Filamin/ABP280_repeat-like"/>
</dbReference>
<dbReference type="GO" id="GO:0051015">
    <property type="term" value="F:actin filament binding"/>
    <property type="evidence" value="ECO:0007669"/>
    <property type="project" value="InterPro"/>
</dbReference>
<dbReference type="InterPro" id="IPR013783">
    <property type="entry name" value="Ig-like_fold"/>
</dbReference>
<dbReference type="InterPro" id="IPR001298">
    <property type="entry name" value="Filamin/ABP280_rpt"/>
</dbReference>
<dbReference type="PANTHER" id="PTHR38537:SF16">
    <property type="entry name" value="CALPONIN-HOMOLOGY (CH) DOMAIN-CONTAINING PROTEIN"/>
    <property type="match status" value="1"/>
</dbReference>
<dbReference type="SUPFAM" id="SSF81296">
    <property type="entry name" value="E set domains"/>
    <property type="match status" value="32"/>
</dbReference>
<dbReference type="InterPro" id="IPR044801">
    <property type="entry name" value="Filamin"/>
</dbReference>
<dbReference type="PROSITE" id="PS50194">
    <property type="entry name" value="FILAMIN_REPEAT"/>
    <property type="match status" value="32"/>
</dbReference>
<comment type="caution">
    <text evidence="3">The sequence shown here is derived from an EMBL/GenBank/DDBJ whole genome shotgun (WGS) entry which is preliminary data.</text>
</comment>
<protein>
    <submittedName>
        <fullName evidence="3">Uncharacterized protein</fullName>
    </submittedName>
</protein>
<comment type="similarity">
    <text evidence="1">Belongs to the filamin family.</text>
</comment>
<dbReference type="SMART" id="SM00557">
    <property type="entry name" value="IG_FLMN"/>
    <property type="match status" value="32"/>
</dbReference>
<dbReference type="EMBL" id="CAIIXF020000004">
    <property type="protein sequence ID" value="CAH1781771.1"/>
    <property type="molecule type" value="Genomic_DNA"/>
</dbReference>
<sequence length="2982" mass="322714">MVREGQTVDGNPYEVDVWDATKVDVKNIPSNGTVGKPVQFDIDVSKAGSGNLEIVVNDGQVPCNVQRTGRRTFAATFIPHVPGKHSMLMTFNKEAVPGSPWNFMIADAPPPLQVDVVDRGTDLIPVNREAWFMVSVIGGQKTNIHARILSPTKKTLKTTLTEEGPGTYRVEYTPIDVGAHTVEVEYLGKPVSGCPFRVRTYDPSAIKVSKINPGLVGRPIIFTVDVKAAGEGQLEIMINNGTVPNNVEPLGNGAYQVTFVPTEAKVYSVDIKFNDYSLPNAPYSVNISDASNVNASGEGLELVPVNRVTSFNVTGATMSDVEVTVTSPSHRTINSQIRRTKGAYQVEYKPPEVGTYNIEVVYAGMSINNSPFTSKAYDAGAVVISDIPIGIVGKLVYFTVDVQQAGEGQVEIAVNNGTVKNTVERQSKGVYRVGFLPTTAEQHSVLVKFNGENVPGSPCKVQIIDASQIYAEGRGLQGVPINSMTEFNVYTSGLPRAEMLATITAPSGREVPNQMNPHGANQYKVEYKPTEVGPHNIEVTYADLQISGSPFTSRAYDRRAITVDSPTTGIVGKAVKFVVNVTTAGEGKLEIMVNNGAVPNSVRMMSRGIFEMTFVPSEARDHSVGITFNEEPVPGSSFTVAVVDASRVKASGHGLGLIPIDRPTWFEINSHGIGQHEATVKITSPSYKVVPNSVINNMDGTYNVEYVPKEVGLHNIEVQYAELAIPGSPFSSKAYDASAVKVSSIPDGIVGKPDMFTVDIRAAGEGDMEVLVDNGQVPVNMKQQSRGLYQVSFVPLDTHRHNVDITFNRDQVPGSPWSIKVVDASRVTARGSGLNLVPVNAMASFEIDTHNSGNEEVKVKVMGPGLKPVPASVISNSDGTYRVDYTPKIVGPHVIEVTYADLPIPQSPFTSKAYDIYAIIVRDIPNGIVGKPIAFMVDVTAAGEGQLEIMVNQGSVPIEVSKRSTGVFQVQFVPQEAKTHFVDMKFNGILLPASPWNVNVTDATKVVATGSGLEIIPIKKVATFDIDARKAGKAELQIKVMSPARKAIPIQVMDNHNGTYRVEYIPSIVGAYVINITHADQVIAGSPFRSSAYDINAIMVSRMPRGIIGKPVEFTVDVTNAGEGQLETLINQGTVEHNIRLKSKGIFLISFIPTVARPHTVDIKYNEELVPGSTRIVEVTDASAVTVKGAGLDLVPINKLTWFEVTTNNAGAGIVAVKISSPTRLPVQNEIVDIKDGTYKVEYIPNEVGTYSYEVTYADLLVPGNPFTCKVYDTSAIRVSPIPDGILAMPVAFTVDVSEAGEGQLEIMVQNGDVPNVVKLQSRGVFLVTFIPETTDIHIIDIIFNGEVVLGSPFQCRVIDTSNVLVNTEEVRIAPVNMLCRFEIDPRGTPAAEVIVTVTDPTGDNLDTVVGIRGDIYIGEFTPKVVGGHVVAVTYGGANVIGSPFTCQVFDVTKVKVINVDFTGFLKKDMHFTVDASEAGYGDIDAEVTSPMGNLVRSSRDSIGNNKHLFSYNPNEPGDHSIDVTFNYLKVPACPIPTRVLDGSLVFATGEGLELFPVGKDVNFLVDATSFGPAQLDIRISAPSGKEVPNQIINNGDNTFEVEYQCNEVGVHRIDAQYARMAIQASPFSVRAYDARKVRVFDFTTPSLLMEQSTFIVDASEAGEGNLEIKVRSGDQLVPHEVEKISNAQSQYKVSFVPKEVKTHYADVSYNTDLVPGSAFPIEVQDPIIIMASGAGLGLVACNKVASFIVSAVGARTGDVDVGITSPSGNQVQVRLKDNGDGSYTIEWVPTMVGDHRIVVMYRGMQIDSGVFTARAYDPNKVTVSNLGHGKIGKPAYFNIDASKAGAGNLEIIVSVNGENVPNFVQAEGNARFQVSFTPQMADTHMISVKFNNEQVQGSPFACNVVDGHRCIASGDGIRLTSVNKLATFTVDPQGAGKADLVAEVTSPNGYKVPVQISGNSSSSFRAEYTPTEVGQHKVSVKYAEVDISGSPFYPYVYDVNQVNVSKMSRGFAGQPVTIEVETSKAGEGTLRSEVLCKGTLVHSYIQNTGPGKYEVTFTPKENEAHIVNLTFNDQHIKGSPFKIDIIDTSKVAVSGDGIRMASVNKEISFEIDPHGTPEAEIDVKVTSPTGRLVPCRVNRRGNLYVVSFLPTEVGGHVISVTYATVNIHGSPFTCQVYDTSKVSIVDVDQQGDIGREMGFTVDASQSGQGDIDVEVITPTGNLCRTQRTQLGNNRHRFTYTPKEPGNYNIEVMFNYEKLAGTPLRVYVAGQLEETYSQQRVVRETYVTQAVSQVDPGSITIANRSLRNASVDRLCWFVIEMHGLQAAPEDLQVIVRAPNGEVVPAKIVRQHDGDYKVEYSSQYVGRHIVDILYGGNNISGSPFYVDIYDPNRITVEGIEDSTVGEETGFDIHHSDAGHADLKIKIESPSGRVIPHRLATFGSSQKVTYTPSEAGLHRIYINYGGIDIPGCPLNQNVTDASMITASGDGLYRGEEDKPATFFVNTHGSRGSLSVSVDGPNSIAKCNIGQERDRYVVTYVPVEVGLFDATIKWNDREIPGSPFHPKVFDARKVHVTGGWQSLLDANNRIALKVGEEKHISFDTQEAGPGKLTAEVNGPDGGVPCSVTDRPDGRVSVSFIPRIQGEHYVKVMWADIPLPKSPLQGYAQPASSPVDHTKVILTGRGLKEASVSEEAEFIIDGSQAGPGKPIVTLEGTSSNPPVNVQSLGAGRYRCTYRADNPGAYLLNIKWSEHRVHGSPFKVSVNSLSDATKVLASGDGLKMGIMGQQIRSQIDTRRAGPGQLTAHCTGPTKVAYCELYDHRDGLFTLNVKPQEAGKHTLQVKYDDVHIPGSPYTLRISGAPDASKVRVTGPGIEHGILAKYQSRFIVETRGAGAGQLTVRIRGPKGAFHVEMQRESQKDRTILCHYDPAEIGDYVVSIKWSGVHVPGSPFNVNIFDTEEELQRFYEETGARRSAVQHRAWNAEM</sequence>
<dbReference type="Pfam" id="PF00630">
    <property type="entry name" value="Filamin"/>
    <property type="match status" value="32"/>
</dbReference>
<dbReference type="InterPro" id="IPR014756">
    <property type="entry name" value="Ig_E-set"/>
</dbReference>
<gene>
    <name evidence="3" type="ORF">OFUS_LOCUS8298</name>
</gene>
<dbReference type="OrthoDB" id="18740at2759"/>
<keyword evidence="2" id="KW-0677">Repeat</keyword>
<organism evidence="3 4">
    <name type="scientific">Owenia fusiformis</name>
    <name type="common">Polychaete worm</name>
    <dbReference type="NCBI Taxonomy" id="6347"/>
    <lineage>
        <taxon>Eukaryota</taxon>
        <taxon>Metazoa</taxon>
        <taxon>Spiralia</taxon>
        <taxon>Lophotrochozoa</taxon>
        <taxon>Annelida</taxon>
        <taxon>Polychaeta</taxon>
        <taxon>Sedentaria</taxon>
        <taxon>Canalipalpata</taxon>
        <taxon>Sabellida</taxon>
        <taxon>Oweniida</taxon>
        <taxon>Oweniidae</taxon>
        <taxon>Owenia</taxon>
    </lineage>
</organism>
<evidence type="ECO:0000256" key="1">
    <source>
        <dbReference type="ARBA" id="ARBA00009238"/>
    </source>
</evidence>
<dbReference type="Proteomes" id="UP000749559">
    <property type="component" value="Unassembled WGS sequence"/>
</dbReference>
<dbReference type="Gene3D" id="2.60.40.10">
    <property type="entry name" value="Immunoglobulins"/>
    <property type="match status" value="32"/>
</dbReference>
<dbReference type="PANTHER" id="PTHR38537">
    <property type="entry name" value="JITTERBUG, ISOFORM N"/>
    <property type="match status" value="1"/>
</dbReference>
<dbReference type="GO" id="GO:0030036">
    <property type="term" value="P:actin cytoskeleton organization"/>
    <property type="evidence" value="ECO:0007669"/>
    <property type="project" value="InterPro"/>
</dbReference>
<evidence type="ECO:0000256" key="2">
    <source>
        <dbReference type="ARBA" id="ARBA00022737"/>
    </source>
</evidence>
<keyword evidence="4" id="KW-1185">Reference proteome</keyword>
<evidence type="ECO:0000313" key="4">
    <source>
        <dbReference type="Proteomes" id="UP000749559"/>
    </source>
</evidence>
<accession>A0A8J1V129</accession>
<evidence type="ECO:0000313" key="3">
    <source>
        <dbReference type="EMBL" id="CAH1781771.1"/>
    </source>
</evidence>
<proteinExistence type="inferred from homology"/>
<dbReference type="FunFam" id="2.60.40.10:FF:001145">
    <property type="entry name" value="Jitterbug, isoform I"/>
    <property type="match status" value="1"/>
</dbReference>
<name>A0A8J1V129_OWEFU</name>